<organism evidence="1 2">
    <name type="scientific">Pararge aegeria aegeria</name>
    <dbReference type="NCBI Taxonomy" id="348720"/>
    <lineage>
        <taxon>Eukaryota</taxon>
        <taxon>Metazoa</taxon>
        <taxon>Ecdysozoa</taxon>
        <taxon>Arthropoda</taxon>
        <taxon>Hexapoda</taxon>
        <taxon>Insecta</taxon>
        <taxon>Pterygota</taxon>
        <taxon>Neoptera</taxon>
        <taxon>Endopterygota</taxon>
        <taxon>Lepidoptera</taxon>
        <taxon>Glossata</taxon>
        <taxon>Ditrysia</taxon>
        <taxon>Papilionoidea</taxon>
        <taxon>Nymphalidae</taxon>
        <taxon>Satyrinae</taxon>
        <taxon>Satyrini</taxon>
        <taxon>Parargina</taxon>
        <taxon>Pararge</taxon>
    </lineage>
</organism>
<comment type="caution">
    <text evidence="1">The sequence shown here is derived from an EMBL/GenBank/DDBJ whole genome shotgun (WGS) entry which is preliminary data.</text>
</comment>
<evidence type="ECO:0000313" key="2">
    <source>
        <dbReference type="Proteomes" id="UP000838756"/>
    </source>
</evidence>
<dbReference type="OrthoDB" id="7987018at2759"/>
<dbReference type="AlphaFoldDB" id="A0A8S4SFI7"/>
<protein>
    <submittedName>
        <fullName evidence="1">Jg15254 protein</fullName>
    </submittedName>
</protein>
<dbReference type="EMBL" id="CAKXAJ010026373">
    <property type="protein sequence ID" value="CAH2267645.1"/>
    <property type="molecule type" value="Genomic_DNA"/>
</dbReference>
<gene>
    <name evidence="1" type="primary">jg15254</name>
    <name evidence="1" type="ORF">PAEG_LOCUS26145</name>
</gene>
<dbReference type="Proteomes" id="UP000838756">
    <property type="component" value="Unassembled WGS sequence"/>
</dbReference>
<name>A0A8S4SFI7_9NEOP</name>
<keyword evidence="2" id="KW-1185">Reference proteome</keyword>
<sequence>MKDQFSNETGSLTGLITRLRVIAGDRESMRGVYLRDLMGRSVTSTQRVAKLKWQWEGNIFRRTDGRWGTKVLE</sequence>
<evidence type="ECO:0000313" key="1">
    <source>
        <dbReference type="EMBL" id="CAH2267645.1"/>
    </source>
</evidence>
<accession>A0A8S4SFI7</accession>
<proteinExistence type="predicted"/>
<reference evidence="1" key="1">
    <citation type="submission" date="2022-03" db="EMBL/GenBank/DDBJ databases">
        <authorList>
            <person name="Lindestad O."/>
        </authorList>
    </citation>
    <scope>NUCLEOTIDE SEQUENCE</scope>
</reference>